<gene>
    <name evidence="4" type="primary">rplL</name>
    <name evidence="4" type="ORF">magtdc_69</name>
</gene>
<dbReference type="PANTHER" id="PTHR45987">
    <property type="entry name" value="39S RIBOSOMAL PROTEIN L12"/>
    <property type="match status" value="1"/>
</dbReference>
<dbReference type="SUPFAM" id="SSF54736">
    <property type="entry name" value="ClpS-like"/>
    <property type="match status" value="1"/>
</dbReference>
<dbReference type="Pfam" id="PF00542">
    <property type="entry name" value="Ribosomal_L12"/>
    <property type="match status" value="1"/>
</dbReference>
<dbReference type="PANTHER" id="PTHR45987:SF4">
    <property type="entry name" value="LARGE RIBOSOMAL SUBUNIT PROTEIN BL12M"/>
    <property type="match status" value="1"/>
</dbReference>
<evidence type="ECO:0000256" key="2">
    <source>
        <dbReference type="ARBA" id="ARBA00023274"/>
    </source>
</evidence>
<reference evidence="4" key="1">
    <citation type="submission" date="2017-09" db="EMBL/GenBank/DDBJ databases">
        <authorList>
            <person name="Campbell M.A."/>
            <person name="Lukasik P."/>
            <person name="Simon C."/>
            <person name="McCutcheon J.P."/>
        </authorList>
    </citation>
    <scope>NUCLEOTIDE SEQUENCE [LARGE SCALE GENOMIC DNA]</scope>
    <source>
        <strain evidence="4">MAGTDC</strain>
    </source>
</reference>
<organism evidence="4 5">
    <name type="scientific">Candidatus Hodgkinia cicadicola</name>
    <dbReference type="NCBI Taxonomy" id="573658"/>
    <lineage>
        <taxon>Bacteria</taxon>
        <taxon>Pseudomonadati</taxon>
        <taxon>Pseudomonadota</taxon>
        <taxon>Alphaproteobacteria</taxon>
        <taxon>Hyphomicrobiales</taxon>
        <taxon>Candidatus Hodgkinia</taxon>
    </lineage>
</organism>
<protein>
    <submittedName>
        <fullName evidence="4">50S ribosomal subunit L7/L12</fullName>
    </submittedName>
</protein>
<feature type="domain" description="Large ribosomal subunit protein bL12 C-terminal" evidence="3">
    <location>
        <begin position="58"/>
        <end position="122"/>
    </location>
</feature>
<keyword evidence="5" id="KW-1185">Reference proteome</keyword>
<accession>A0ABX4MGZ4</accession>
<dbReference type="Proteomes" id="UP000230981">
    <property type="component" value="Unassembled WGS sequence"/>
</dbReference>
<dbReference type="InterPro" id="IPR000206">
    <property type="entry name" value="Ribosomal_bL12"/>
</dbReference>
<proteinExistence type="predicted"/>
<evidence type="ECO:0000259" key="3">
    <source>
        <dbReference type="Pfam" id="PF00542"/>
    </source>
</evidence>
<comment type="caution">
    <text evidence="4">The sequence shown here is derived from an EMBL/GenBank/DDBJ whole genome shotgun (WGS) entry which is preliminary data.</text>
</comment>
<dbReference type="InterPro" id="IPR014719">
    <property type="entry name" value="Ribosomal_bL12_C/ClpS-like"/>
</dbReference>
<keyword evidence="2" id="KW-0687">Ribonucleoprotein</keyword>
<evidence type="ECO:0000313" key="4">
    <source>
        <dbReference type="EMBL" id="PIM96011.1"/>
    </source>
</evidence>
<sequence>MDFVPLNKITEIFNMIIGLRVTELMELIKLLELTWNTDTKVQTDQNHHVDLVNNKRYNVRLISIGKNKINVIKEIKNLLNIGLKESKDFIEVLPKMIKEQIERHEADTIKKKFELLDATIEIL</sequence>
<dbReference type="CDD" id="cd00387">
    <property type="entry name" value="Ribosomal_L7_L12"/>
    <property type="match status" value="1"/>
</dbReference>
<evidence type="ECO:0000256" key="1">
    <source>
        <dbReference type="ARBA" id="ARBA00022980"/>
    </source>
</evidence>
<name>A0ABX4MGZ4_9HYPH</name>
<evidence type="ECO:0000313" key="5">
    <source>
        <dbReference type="Proteomes" id="UP000230981"/>
    </source>
</evidence>
<dbReference type="InterPro" id="IPR013823">
    <property type="entry name" value="Ribosomal_bL12_C"/>
</dbReference>
<dbReference type="EMBL" id="NXGO01000007">
    <property type="protein sequence ID" value="PIM96011.1"/>
    <property type="molecule type" value="Genomic_DNA"/>
</dbReference>
<dbReference type="Gene3D" id="3.30.1390.10">
    <property type="match status" value="1"/>
</dbReference>
<keyword evidence="1" id="KW-0689">Ribosomal protein</keyword>